<feature type="chain" id="PRO_5038885313" evidence="1">
    <location>
        <begin position="22"/>
        <end position="427"/>
    </location>
</feature>
<dbReference type="RefSeq" id="WP_186876084.1">
    <property type="nucleotide sequence ID" value="NZ_JACOPF010000002.1"/>
</dbReference>
<gene>
    <name evidence="2" type="ORF">H8S37_10845</name>
</gene>
<protein>
    <submittedName>
        <fullName evidence="2">ABC transporter substrate-binding protein</fullName>
    </submittedName>
</protein>
<keyword evidence="1" id="KW-0732">Signal</keyword>
<evidence type="ECO:0000313" key="3">
    <source>
        <dbReference type="Proteomes" id="UP000652477"/>
    </source>
</evidence>
<sequence length="427" mass="46360">MKRNKIIMLILSVSMLGGLLGGCGNSSDSKGEKVTIEYWHTNSETRGGPTVEEQIKAFNEANPDIEVIGRYNDGYDGLMQNLQADAAAGNTPDLVQVSYSNLEYFPNNFSYTAPDELMENYSDNPEFISDNFAENIISLGTDSQGDLVGFPYAVSNPILYYNKDILQEAGLTDAPETWEEVKDYALTIKETTGKNAFHLQENDTWALQALLECNGGSFLTWTDGTPECTIADPASAEAFQLYADMTLNDKTSVHISTDEALQAFNAGELAMLASSCANLAGIEESASFEIGTAPFPVFEGKERAVPAGGCVLAVTSQDDEKKKAVAKFIEFLYEDDNLVDWVDGTGYVAPTNSALNSDGMQQLLAEDSLREAASSQVEDIIPWAAFPGDSGLQAQQYISDARDQILNGEDINTALTECQNSINALFE</sequence>
<accession>A0A923RQB9</accession>
<dbReference type="AlphaFoldDB" id="A0A923RQB9"/>
<dbReference type="InterPro" id="IPR050490">
    <property type="entry name" value="Bact_solute-bd_prot1"/>
</dbReference>
<dbReference type="Gene3D" id="3.40.190.10">
    <property type="entry name" value="Periplasmic binding protein-like II"/>
    <property type="match status" value="2"/>
</dbReference>
<name>A0A923RQB9_9FIRM</name>
<keyword evidence="3" id="KW-1185">Reference proteome</keyword>
<reference evidence="2" key="1">
    <citation type="submission" date="2020-08" db="EMBL/GenBank/DDBJ databases">
        <title>Genome public.</title>
        <authorList>
            <person name="Liu C."/>
            <person name="Sun Q."/>
        </authorList>
    </citation>
    <scope>NUCLEOTIDE SEQUENCE</scope>
    <source>
        <strain evidence="2">NSJ-55</strain>
    </source>
</reference>
<comment type="caution">
    <text evidence="2">The sequence shown here is derived from an EMBL/GenBank/DDBJ whole genome shotgun (WGS) entry which is preliminary data.</text>
</comment>
<dbReference type="EMBL" id="JACOPF010000002">
    <property type="protein sequence ID" value="MBC5689414.1"/>
    <property type="molecule type" value="Genomic_DNA"/>
</dbReference>
<dbReference type="Proteomes" id="UP000652477">
    <property type="component" value="Unassembled WGS sequence"/>
</dbReference>
<dbReference type="PROSITE" id="PS51257">
    <property type="entry name" value="PROKAR_LIPOPROTEIN"/>
    <property type="match status" value="1"/>
</dbReference>
<dbReference type="PANTHER" id="PTHR43649">
    <property type="entry name" value="ARABINOSE-BINDING PROTEIN-RELATED"/>
    <property type="match status" value="1"/>
</dbReference>
<dbReference type="PANTHER" id="PTHR43649:SF30">
    <property type="entry name" value="ABC TRANSPORTER SUBSTRATE-BINDING PROTEIN"/>
    <property type="match status" value="1"/>
</dbReference>
<organism evidence="2 3">
    <name type="scientific">Mediterraneibacter hominis</name>
    <dbReference type="NCBI Taxonomy" id="2763054"/>
    <lineage>
        <taxon>Bacteria</taxon>
        <taxon>Bacillati</taxon>
        <taxon>Bacillota</taxon>
        <taxon>Clostridia</taxon>
        <taxon>Lachnospirales</taxon>
        <taxon>Lachnospiraceae</taxon>
        <taxon>Mediterraneibacter</taxon>
    </lineage>
</organism>
<dbReference type="Pfam" id="PF13416">
    <property type="entry name" value="SBP_bac_8"/>
    <property type="match status" value="1"/>
</dbReference>
<evidence type="ECO:0000313" key="2">
    <source>
        <dbReference type="EMBL" id="MBC5689414.1"/>
    </source>
</evidence>
<proteinExistence type="predicted"/>
<evidence type="ECO:0000256" key="1">
    <source>
        <dbReference type="SAM" id="SignalP"/>
    </source>
</evidence>
<feature type="signal peptide" evidence="1">
    <location>
        <begin position="1"/>
        <end position="21"/>
    </location>
</feature>
<dbReference type="SUPFAM" id="SSF53850">
    <property type="entry name" value="Periplasmic binding protein-like II"/>
    <property type="match status" value="1"/>
</dbReference>
<dbReference type="CDD" id="cd14748">
    <property type="entry name" value="PBP2_UgpB"/>
    <property type="match status" value="1"/>
</dbReference>
<dbReference type="InterPro" id="IPR006059">
    <property type="entry name" value="SBP"/>
</dbReference>